<reference evidence="2" key="1">
    <citation type="submission" date="2020-01" db="EMBL/GenBank/DDBJ databases">
        <authorList>
            <person name="Rat A."/>
        </authorList>
    </citation>
    <scope>NUCLEOTIDE SEQUENCE</scope>
    <source>
        <strain evidence="2">LMG 31228</strain>
    </source>
</reference>
<dbReference type="Pfam" id="PF00563">
    <property type="entry name" value="EAL"/>
    <property type="match status" value="1"/>
</dbReference>
<sequence length="261" mass="26230">MDRTVTRAAQMEGQVDPAADLAAALAAGGVGLRLDLQPICAASSLTPVGYEALLRWEHPVLGAVSALDTLAAAEAGGRIVALEAWTLVTAFRLRASWPSGGPYLAVNVSAAGILEGHAAPMIRAALGATGVEPRGILVELPEAAVARDIPAALDLTGAIRRLGIAAALDDFGGTHGSARILRDIAFAAVKIDPELTGGLEGGGPAAGRARAMVTAVVEMAHAMGATAIAEAVETAGQMSALRDAGCDALQGWLLGRPGPAT</sequence>
<dbReference type="Gene3D" id="3.20.20.450">
    <property type="entry name" value="EAL domain"/>
    <property type="match status" value="1"/>
</dbReference>
<dbReference type="PANTHER" id="PTHR33121">
    <property type="entry name" value="CYCLIC DI-GMP PHOSPHODIESTERASE PDEF"/>
    <property type="match status" value="1"/>
</dbReference>
<protein>
    <submittedName>
        <fullName evidence="2">EAL domain-containing protein</fullName>
    </submittedName>
</protein>
<evidence type="ECO:0000313" key="2">
    <source>
        <dbReference type="EMBL" id="MBR0679760.1"/>
    </source>
</evidence>
<dbReference type="Proteomes" id="UP001138709">
    <property type="component" value="Unassembled WGS sequence"/>
</dbReference>
<dbReference type="SUPFAM" id="SSF141868">
    <property type="entry name" value="EAL domain-like"/>
    <property type="match status" value="1"/>
</dbReference>
<dbReference type="InterPro" id="IPR050706">
    <property type="entry name" value="Cyclic-di-GMP_PDE-like"/>
</dbReference>
<dbReference type="AlphaFoldDB" id="A0A9X9X7S4"/>
<feature type="domain" description="EAL" evidence="1">
    <location>
        <begin position="14"/>
        <end position="261"/>
    </location>
</feature>
<evidence type="ECO:0000259" key="1">
    <source>
        <dbReference type="PROSITE" id="PS50883"/>
    </source>
</evidence>
<evidence type="ECO:0000313" key="3">
    <source>
        <dbReference type="Proteomes" id="UP001138709"/>
    </source>
</evidence>
<accession>A0A9X9X7S4</accession>
<dbReference type="RefSeq" id="WP_211845107.1">
    <property type="nucleotide sequence ID" value="NZ_JAAEDL010000003.1"/>
</dbReference>
<dbReference type="PANTHER" id="PTHR33121:SF79">
    <property type="entry name" value="CYCLIC DI-GMP PHOSPHODIESTERASE PDED-RELATED"/>
    <property type="match status" value="1"/>
</dbReference>
<comment type="caution">
    <text evidence="2">The sequence shown here is derived from an EMBL/GenBank/DDBJ whole genome shotgun (WGS) entry which is preliminary data.</text>
</comment>
<organism evidence="2 3">
    <name type="scientific">Neoroseomonas eburnea</name>
    <dbReference type="NCBI Taxonomy" id="1346889"/>
    <lineage>
        <taxon>Bacteria</taxon>
        <taxon>Pseudomonadati</taxon>
        <taxon>Pseudomonadota</taxon>
        <taxon>Alphaproteobacteria</taxon>
        <taxon>Acetobacterales</taxon>
        <taxon>Acetobacteraceae</taxon>
        <taxon>Neoroseomonas</taxon>
    </lineage>
</organism>
<dbReference type="PROSITE" id="PS50883">
    <property type="entry name" value="EAL"/>
    <property type="match status" value="1"/>
</dbReference>
<dbReference type="SMART" id="SM00052">
    <property type="entry name" value="EAL"/>
    <property type="match status" value="1"/>
</dbReference>
<dbReference type="EMBL" id="JAAEDL010000003">
    <property type="protein sequence ID" value="MBR0679760.1"/>
    <property type="molecule type" value="Genomic_DNA"/>
</dbReference>
<keyword evidence="3" id="KW-1185">Reference proteome</keyword>
<gene>
    <name evidence="2" type="ORF">GXW74_04630</name>
</gene>
<reference evidence="2" key="2">
    <citation type="journal article" date="2021" name="Syst. Appl. Microbiol.">
        <title>Roseomonas hellenica sp. nov., isolated from roots of wild-growing Alkanna tinctoria.</title>
        <authorList>
            <person name="Rat A."/>
            <person name="Naranjo H.D."/>
            <person name="Lebbe L."/>
            <person name="Cnockaert M."/>
            <person name="Krigas N."/>
            <person name="Grigoriadou K."/>
            <person name="Maloupa E."/>
            <person name="Willems A."/>
        </authorList>
    </citation>
    <scope>NUCLEOTIDE SEQUENCE</scope>
    <source>
        <strain evidence="2">LMG 31228</strain>
    </source>
</reference>
<dbReference type="InterPro" id="IPR001633">
    <property type="entry name" value="EAL_dom"/>
</dbReference>
<dbReference type="CDD" id="cd01948">
    <property type="entry name" value="EAL"/>
    <property type="match status" value="1"/>
</dbReference>
<proteinExistence type="predicted"/>
<dbReference type="GO" id="GO:0071111">
    <property type="term" value="F:cyclic-guanylate-specific phosphodiesterase activity"/>
    <property type="evidence" value="ECO:0007669"/>
    <property type="project" value="InterPro"/>
</dbReference>
<name>A0A9X9X7S4_9PROT</name>
<dbReference type="InterPro" id="IPR035919">
    <property type="entry name" value="EAL_sf"/>
</dbReference>